<dbReference type="InterPro" id="IPR011701">
    <property type="entry name" value="MFS"/>
</dbReference>
<feature type="transmembrane region" description="Helical" evidence="7">
    <location>
        <begin position="96"/>
        <end position="116"/>
    </location>
</feature>
<dbReference type="PANTHER" id="PTHR23517:SF13">
    <property type="entry name" value="MAJOR FACILITATOR SUPERFAMILY MFS_1"/>
    <property type="match status" value="1"/>
</dbReference>
<feature type="transmembrane region" description="Helical" evidence="7">
    <location>
        <begin position="332"/>
        <end position="353"/>
    </location>
</feature>
<evidence type="ECO:0000256" key="5">
    <source>
        <dbReference type="ARBA" id="ARBA00022989"/>
    </source>
</evidence>
<dbReference type="GO" id="GO:0022857">
    <property type="term" value="F:transmembrane transporter activity"/>
    <property type="evidence" value="ECO:0007669"/>
    <property type="project" value="InterPro"/>
</dbReference>
<dbReference type="PANTHER" id="PTHR23517">
    <property type="entry name" value="RESISTANCE PROTEIN MDTM, PUTATIVE-RELATED-RELATED"/>
    <property type="match status" value="1"/>
</dbReference>
<dbReference type="InterPro" id="IPR020846">
    <property type="entry name" value="MFS_dom"/>
</dbReference>
<keyword evidence="3" id="KW-1003">Cell membrane</keyword>
<evidence type="ECO:0000256" key="6">
    <source>
        <dbReference type="ARBA" id="ARBA00023136"/>
    </source>
</evidence>
<comment type="subcellular location">
    <subcellularLocation>
        <location evidence="1">Cell membrane</location>
        <topology evidence="1">Multi-pass membrane protein</topology>
    </subcellularLocation>
</comment>
<dbReference type="AlphaFoldDB" id="A0A076ER13"/>
<keyword evidence="4 7" id="KW-0812">Transmembrane</keyword>
<feature type="transmembrane region" description="Helical" evidence="7">
    <location>
        <begin position="40"/>
        <end position="58"/>
    </location>
</feature>
<feature type="transmembrane region" description="Helical" evidence="7">
    <location>
        <begin position="271"/>
        <end position="292"/>
    </location>
</feature>
<evidence type="ECO:0000256" key="3">
    <source>
        <dbReference type="ARBA" id="ARBA00022475"/>
    </source>
</evidence>
<dbReference type="GO" id="GO:0005886">
    <property type="term" value="C:plasma membrane"/>
    <property type="evidence" value="ECO:0007669"/>
    <property type="project" value="UniProtKB-SubCell"/>
</dbReference>
<organism evidence="9 10">
    <name type="scientific">Rhodococcus opacus</name>
    <name type="common">Nocardia opaca</name>
    <dbReference type="NCBI Taxonomy" id="37919"/>
    <lineage>
        <taxon>Bacteria</taxon>
        <taxon>Bacillati</taxon>
        <taxon>Actinomycetota</taxon>
        <taxon>Actinomycetes</taxon>
        <taxon>Mycobacteriales</taxon>
        <taxon>Nocardiaceae</taxon>
        <taxon>Rhodococcus</taxon>
    </lineage>
</organism>
<name>A0A076ER13_RHOOP</name>
<feature type="transmembrane region" description="Helical" evidence="7">
    <location>
        <begin position="161"/>
        <end position="181"/>
    </location>
</feature>
<evidence type="ECO:0000256" key="2">
    <source>
        <dbReference type="ARBA" id="ARBA00022448"/>
    </source>
</evidence>
<feature type="transmembrane region" description="Helical" evidence="7">
    <location>
        <begin position="298"/>
        <end position="320"/>
    </location>
</feature>
<evidence type="ECO:0000256" key="1">
    <source>
        <dbReference type="ARBA" id="ARBA00004651"/>
    </source>
</evidence>
<dbReference type="Proteomes" id="UP000028488">
    <property type="component" value="Chromosome"/>
</dbReference>
<accession>A0A076ER13</accession>
<evidence type="ECO:0000256" key="7">
    <source>
        <dbReference type="SAM" id="Phobius"/>
    </source>
</evidence>
<keyword evidence="5 7" id="KW-1133">Transmembrane helix</keyword>
<dbReference type="InterPro" id="IPR036259">
    <property type="entry name" value="MFS_trans_sf"/>
</dbReference>
<evidence type="ECO:0000259" key="8">
    <source>
        <dbReference type="PROSITE" id="PS50850"/>
    </source>
</evidence>
<evidence type="ECO:0000313" key="9">
    <source>
        <dbReference type="EMBL" id="AII07627.1"/>
    </source>
</evidence>
<feature type="transmembrane region" description="Helical" evidence="7">
    <location>
        <begin position="237"/>
        <end position="259"/>
    </location>
</feature>
<sequence>MLSPWVRLAAALFAVSWGANQFAPMQLVYREHLGLGNGSFTAMLASYVVGLVPALLYFGRVSDRFGRRAVIRPMIPVGIVSSLVLIAGAAVPDLLYLGRVLAGLASGMAFGAGTAWMKELSSTAPAGAGARRAAVSLSAGFGCGALFAGVIAQWLPAPELLPYLVHIALMVGALALVWAVPDERIRSTDLTAKPLSVLATPQFRWGIAPWAPWVFGVATVSFATLPPLVSESLRSTSVAFTGLVAALTLITGAVIQPWAKRWSQQDDAVTGIRVGITLGVLGFGAAIVVAYTDGALSVAAIVVAAFLLGSCYGILLGSGLASVERLAPADELAQTVAVFYCLIYVGFAVPFVISLLAPHLGYATCFAGSALLMLLSVAVGRKVKDRHLTRT</sequence>
<dbReference type="Pfam" id="PF07690">
    <property type="entry name" value="MFS_1"/>
    <property type="match status" value="1"/>
</dbReference>
<feature type="transmembrane region" description="Helical" evidence="7">
    <location>
        <begin position="202"/>
        <end position="225"/>
    </location>
</feature>
<proteinExistence type="predicted"/>
<feature type="transmembrane region" description="Helical" evidence="7">
    <location>
        <begin position="70"/>
        <end position="90"/>
    </location>
</feature>
<dbReference type="InterPro" id="IPR050171">
    <property type="entry name" value="MFS_Transporters"/>
</dbReference>
<gene>
    <name evidence="9" type="ORF">EP51_24460</name>
</gene>
<evidence type="ECO:0000256" key="4">
    <source>
        <dbReference type="ARBA" id="ARBA00022692"/>
    </source>
</evidence>
<dbReference type="SUPFAM" id="SSF103473">
    <property type="entry name" value="MFS general substrate transporter"/>
    <property type="match status" value="1"/>
</dbReference>
<evidence type="ECO:0000313" key="10">
    <source>
        <dbReference type="Proteomes" id="UP000028488"/>
    </source>
</evidence>
<dbReference type="RefSeq" id="WP_128640622.1">
    <property type="nucleotide sequence ID" value="NZ_CP008947.1"/>
</dbReference>
<dbReference type="eggNOG" id="COG0477">
    <property type="taxonomic scope" value="Bacteria"/>
</dbReference>
<keyword evidence="6 7" id="KW-0472">Membrane</keyword>
<keyword evidence="2" id="KW-0813">Transport</keyword>
<feature type="transmembrane region" description="Helical" evidence="7">
    <location>
        <begin position="359"/>
        <end position="380"/>
    </location>
</feature>
<dbReference type="Gene3D" id="1.20.1250.20">
    <property type="entry name" value="MFS general substrate transporter like domains"/>
    <property type="match status" value="2"/>
</dbReference>
<reference evidence="9 10" key="1">
    <citation type="submission" date="2014-07" db="EMBL/GenBank/DDBJ databases">
        <title>Genome Sequence of Rhodococcus opacus Strain R7, a Biodegrader of Mono- and Polycyclic Aromatic Hydrocarbons.</title>
        <authorList>
            <person name="Di Gennaro P."/>
            <person name="Zampolli J."/>
            <person name="Presti I."/>
            <person name="Cappelletti M."/>
            <person name="D'Ursi P."/>
            <person name="Orro A."/>
            <person name="Mezzelani A."/>
            <person name="Milanesi L."/>
        </authorList>
    </citation>
    <scope>NUCLEOTIDE SEQUENCE [LARGE SCALE GENOMIC DNA]</scope>
    <source>
        <strain evidence="9 10">R7</strain>
    </source>
</reference>
<feature type="domain" description="Major facilitator superfamily (MFS) profile" evidence="8">
    <location>
        <begin position="1"/>
        <end position="391"/>
    </location>
</feature>
<feature type="transmembrane region" description="Helical" evidence="7">
    <location>
        <begin position="137"/>
        <end position="155"/>
    </location>
</feature>
<dbReference type="PROSITE" id="PS50850">
    <property type="entry name" value="MFS"/>
    <property type="match status" value="1"/>
</dbReference>
<protein>
    <submittedName>
        <fullName evidence="9">MFS transporter</fullName>
    </submittedName>
</protein>
<dbReference type="EMBL" id="CP008947">
    <property type="protein sequence ID" value="AII07627.1"/>
    <property type="molecule type" value="Genomic_DNA"/>
</dbReference>